<name>A0A3A5H7E7_9ACTN</name>
<proteinExistence type="predicted"/>
<dbReference type="GO" id="GO:0005886">
    <property type="term" value="C:plasma membrane"/>
    <property type="evidence" value="ECO:0007669"/>
    <property type="project" value="UniProtKB-SubCell"/>
</dbReference>
<dbReference type="Proteomes" id="UP000276542">
    <property type="component" value="Unassembled WGS sequence"/>
</dbReference>
<evidence type="ECO:0000256" key="4">
    <source>
        <dbReference type="ARBA" id="ARBA00022692"/>
    </source>
</evidence>
<organism evidence="9 10">
    <name type="scientific">Nocardioides cavernaquae</name>
    <dbReference type="NCBI Taxonomy" id="2321396"/>
    <lineage>
        <taxon>Bacteria</taxon>
        <taxon>Bacillati</taxon>
        <taxon>Actinomycetota</taxon>
        <taxon>Actinomycetes</taxon>
        <taxon>Propionibacteriales</taxon>
        <taxon>Nocardioidaceae</taxon>
        <taxon>Nocardioides</taxon>
    </lineage>
</organism>
<feature type="domain" description="ABC transmembrane type-1" evidence="8">
    <location>
        <begin position="84"/>
        <end position="262"/>
    </location>
</feature>
<evidence type="ECO:0000256" key="7">
    <source>
        <dbReference type="SAM" id="Phobius"/>
    </source>
</evidence>
<keyword evidence="4 7" id="KW-0812">Transmembrane</keyword>
<evidence type="ECO:0000259" key="8">
    <source>
        <dbReference type="Pfam" id="PF00528"/>
    </source>
</evidence>
<reference evidence="10" key="1">
    <citation type="submission" date="2018-09" db="EMBL/GenBank/DDBJ databases">
        <authorList>
            <person name="Zhu H."/>
        </authorList>
    </citation>
    <scope>NUCLEOTIDE SEQUENCE [LARGE SCALE GENOMIC DNA]</scope>
    <source>
        <strain evidence="10">K1W22B-1</strain>
    </source>
</reference>
<dbReference type="PANTHER" id="PTHR30151">
    <property type="entry name" value="ALKANE SULFONATE ABC TRANSPORTER-RELATED, MEMBRANE SUBUNIT"/>
    <property type="match status" value="1"/>
</dbReference>
<dbReference type="InterPro" id="IPR000515">
    <property type="entry name" value="MetI-like"/>
</dbReference>
<dbReference type="Gene3D" id="1.10.3720.10">
    <property type="entry name" value="MetI-like"/>
    <property type="match status" value="1"/>
</dbReference>
<dbReference type="Pfam" id="PF00528">
    <property type="entry name" value="BPD_transp_1"/>
    <property type="match status" value="1"/>
</dbReference>
<evidence type="ECO:0000256" key="6">
    <source>
        <dbReference type="ARBA" id="ARBA00023136"/>
    </source>
</evidence>
<keyword evidence="6 7" id="KW-0472">Membrane</keyword>
<protein>
    <submittedName>
        <fullName evidence="9">ABC transporter permease subunit</fullName>
    </submittedName>
</protein>
<evidence type="ECO:0000256" key="5">
    <source>
        <dbReference type="ARBA" id="ARBA00022989"/>
    </source>
</evidence>
<dbReference type="SUPFAM" id="SSF161098">
    <property type="entry name" value="MetI-like"/>
    <property type="match status" value="1"/>
</dbReference>
<keyword evidence="2" id="KW-0813">Transport</keyword>
<feature type="transmembrane region" description="Helical" evidence="7">
    <location>
        <begin position="143"/>
        <end position="163"/>
    </location>
</feature>
<dbReference type="EMBL" id="QYRP01000002">
    <property type="protein sequence ID" value="RJS46576.1"/>
    <property type="molecule type" value="Genomic_DNA"/>
</dbReference>
<evidence type="ECO:0000256" key="1">
    <source>
        <dbReference type="ARBA" id="ARBA00004651"/>
    </source>
</evidence>
<keyword evidence="10" id="KW-1185">Reference proteome</keyword>
<dbReference type="OrthoDB" id="5140822at2"/>
<evidence type="ECO:0000313" key="10">
    <source>
        <dbReference type="Proteomes" id="UP000276542"/>
    </source>
</evidence>
<feature type="transmembrane region" description="Helical" evidence="7">
    <location>
        <begin position="183"/>
        <end position="202"/>
    </location>
</feature>
<dbReference type="InterPro" id="IPR035906">
    <property type="entry name" value="MetI-like_sf"/>
</dbReference>
<sequence length="272" mass="28953">MAGRAGLRGRLRPDPEKLRTAGVGAASLAGLIVLWWLTAAFLLKGHGIPTPLAVVREFHDQGFGYYERIFAITLHEAAIGYLWGVGIALALATVVLLVPWLEPVIMQFSVITYCVPIVVLAPILIICHEIPTVGGISQTAVDLAALLVVFTTVVGAVVGFQSADRTSLDVVRVYGGGSVQQFFRVRVVSALPAIFSTLQLAAPTAYLGALLGEWFDRHLEVGVGPSLYLAQNNRETALAWTLGLSCALVSGLAYVLIGLIGRTVTPWAKGQP</sequence>
<comment type="caution">
    <text evidence="9">The sequence shown here is derived from an EMBL/GenBank/DDBJ whole genome shotgun (WGS) entry which is preliminary data.</text>
</comment>
<dbReference type="PANTHER" id="PTHR30151:SF20">
    <property type="entry name" value="ABC TRANSPORTER PERMEASE PROTEIN HI_0355-RELATED"/>
    <property type="match status" value="1"/>
</dbReference>
<accession>A0A3A5H7E7</accession>
<feature type="transmembrane region" description="Helical" evidence="7">
    <location>
        <begin position="78"/>
        <end position="98"/>
    </location>
</feature>
<feature type="transmembrane region" description="Helical" evidence="7">
    <location>
        <begin position="110"/>
        <end position="131"/>
    </location>
</feature>
<keyword evidence="3" id="KW-1003">Cell membrane</keyword>
<evidence type="ECO:0000256" key="3">
    <source>
        <dbReference type="ARBA" id="ARBA00022475"/>
    </source>
</evidence>
<dbReference type="RefSeq" id="WP_120060547.1">
    <property type="nucleotide sequence ID" value="NZ_QYRP01000002.1"/>
</dbReference>
<evidence type="ECO:0000256" key="2">
    <source>
        <dbReference type="ARBA" id="ARBA00022448"/>
    </source>
</evidence>
<dbReference type="AlphaFoldDB" id="A0A3A5H7E7"/>
<evidence type="ECO:0000313" key="9">
    <source>
        <dbReference type="EMBL" id="RJS46576.1"/>
    </source>
</evidence>
<feature type="transmembrane region" description="Helical" evidence="7">
    <location>
        <begin position="237"/>
        <end position="260"/>
    </location>
</feature>
<feature type="transmembrane region" description="Helical" evidence="7">
    <location>
        <begin position="21"/>
        <end position="43"/>
    </location>
</feature>
<keyword evidence="5 7" id="KW-1133">Transmembrane helix</keyword>
<gene>
    <name evidence="9" type="ORF">D4739_10365</name>
</gene>
<comment type="subcellular location">
    <subcellularLocation>
        <location evidence="1">Cell membrane</location>
        <topology evidence="1">Multi-pass membrane protein</topology>
    </subcellularLocation>
</comment>
<dbReference type="GO" id="GO:0055085">
    <property type="term" value="P:transmembrane transport"/>
    <property type="evidence" value="ECO:0007669"/>
    <property type="project" value="InterPro"/>
</dbReference>